<evidence type="ECO:0000256" key="1">
    <source>
        <dbReference type="SAM" id="SignalP"/>
    </source>
</evidence>
<dbReference type="OrthoDB" id="10468048at2759"/>
<keyword evidence="3" id="KW-1185">Reference proteome</keyword>
<reference evidence="3" key="1">
    <citation type="submission" date="2013-09" db="EMBL/GenBank/DDBJ databases">
        <title>Corchorus olitorius genome sequencing.</title>
        <authorList>
            <person name="Alam M."/>
            <person name="Haque M.S."/>
            <person name="Islam M.S."/>
            <person name="Emdad E.M."/>
            <person name="Islam M.M."/>
            <person name="Ahmed B."/>
            <person name="Halim A."/>
            <person name="Hossen Q.M.M."/>
            <person name="Hossain M.Z."/>
            <person name="Ahmed R."/>
            <person name="Khan M.M."/>
            <person name="Islam R."/>
            <person name="Rashid M.M."/>
            <person name="Khan S.A."/>
            <person name="Rahman M.S."/>
            <person name="Alam M."/>
            <person name="Yahiya A.S."/>
            <person name="Khan M.S."/>
            <person name="Azam M.S."/>
            <person name="Haque T."/>
            <person name="Lashkar M.Z.H."/>
            <person name="Akhand A.I."/>
            <person name="Morshed G."/>
            <person name="Roy S."/>
            <person name="Uddin K.S."/>
            <person name="Rabeya T."/>
            <person name="Hossain A.S."/>
            <person name="Chowdhury A."/>
            <person name="Snigdha A.R."/>
            <person name="Mortoza M.S."/>
            <person name="Matin S.A."/>
            <person name="Hoque S.M.E."/>
            <person name="Islam M.K."/>
            <person name="Roy D.K."/>
            <person name="Haider R."/>
            <person name="Moosa M.M."/>
            <person name="Elias S.M."/>
            <person name="Hasan A.M."/>
            <person name="Jahan S."/>
            <person name="Shafiuddin M."/>
            <person name="Mahmood N."/>
            <person name="Shommy N.S."/>
        </authorList>
    </citation>
    <scope>NUCLEOTIDE SEQUENCE [LARGE SCALE GENOMIC DNA]</scope>
    <source>
        <strain evidence="3">cv. O-4</strain>
    </source>
</reference>
<accession>A0A1R3HGB8</accession>
<gene>
    <name evidence="2" type="ORF">COLO4_29074</name>
</gene>
<comment type="caution">
    <text evidence="2">The sequence shown here is derived from an EMBL/GenBank/DDBJ whole genome shotgun (WGS) entry which is preliminary data.</text>
</comment>
<dbReference type="Proteomes" id="UP000187203">
    <property type="component" value="Unassembled WGS sequence"/>
</dbReference>
<protein>
    <submittedName>
        <fullName evidence="2">Uncharacterized protein</fullName>
    </submittedName>
</protein>
<dbReference type="EMBL" id="AWUE01020214">
    <property type="protein sequence ID" value="OMO69417.1"/>
    <property type="molecule type" value="Genomic_DNA"/>
</dbReference>
<evidence type="ECO:0000313" key="2">
    <source>
        <dbReference type="EMBL" id="OMO69417.1"/>
    </source>
</evidence>
<feature type="chain" id="PRO_5011960981" evidence="1">
    <location>
        <begin position="20"/>
        <end position="272"/>
    </location>
</feature>
<organism evidence="2 3">
    <name type="scientific">Corchorus olitorius</name>
    <dbReference type="NCBI Taxonomy" id="93759"/>
    <lineage>
        <taxon>Eukaryota</taxon>
        <taxon>Viridiplantae</taxon>
        <taxon>Streptophyta</taxon>
        <taxon>Embryophyta</taxon>
        <taxon>Tracheophyta</taxon>
        <taxon>Spermatophyta</taxon>
        <taxon>Magnoliopsida</taxon>
        <taxon>eudicotyledons</taxon>
        <taxon>Gunneridae</taxon>
        <taxon>Pentapetalae</taxon>
        <taxon>rosids</taxon>
        <taxon>malvids</taxon>
        <taxon>Malvales</taxon>
        <taxon>Malvaceae</taxon>
        <taxon>Grewioideae</taxon>
        <taxon>Apeibeae</taxon>
        <taxon>Corchorus</taxon>
    </lineage>
</organism>
<dbReference type="AlphaFoldDB" id="A0A1R3HGB8"/>
<evidence type="ECO:0000313" key="3">
    <source>
        <dbReference type="Proteomes" id="UP000187203"/>
    </source>
</evidence>
<sequence length="272" mass="31004">MDFASILFCFLAAYLKTYGEAIELITTAVRDTAKIAELIFDAEIDRYDKGSARKVLGSLIPELDAWHNLCIKVIDELKDKGDPTNNFDSRGIIEAIHEVALLSLTDKEREEKQTPTDPIFARIEDLMKKALLEKYDQTPNSKSEPSKTLNKYGISIIKHQYSRRPMVNVDMDFHFDVQYSGSYRPSVSFFYTWYKEKTSNSLPIVWDKNVASSNRTFRPSESDIGKRLKLESFVKVDREIFPANVTITNKVEPFCADHTLVAGIVLETSKLA</sequence>
<proteinExistence type="predicted"/>
<name>A0A1R3HGB8_9ROSI</name>
<keyword evidence="1" id="KW-0732">Signal</keyword>
<feature type="signal peptide" evidence="1">
    <location>
        <begin position="1"/>
        <end position="19"/>
    </location>
</feature>